<accession>A0ABD3M4J4</accession>
<feature type="domain" description="NAD(P)-binding" evidence="2">
    <location>
        <begin position="191"/>
        <end position="345"/>
    </location>
</feature>
<evidence type="ECO:0000259" key="2">
    <source>
        <dbReference type="Pfam" id="PF13460"/>
    </source>
</evidence>
<dbReference type="PANTHER" id="PTHR15020">
    <property type="entry name" value="FLAVIN REDUCTASE-RELATED"/>
    <property type="match status" value="1"/>
</dbReference>
<evidence type="ECO:0000313" key="3">
    <source>
        <dbReference type="EMBL" id="KAL3757087.1"/>
    </source>
</evidence>
<reference evidence="3 4" key="1">
    <citation type="submission" date="2024-10" db="EMBL/GenBank/DDBJ databases">
        <title>Updated reference genomes for cyclostephanoid diatoms.</title>
        <authorList>
            <person name="Roberts W.R."/>
            <person name="Alverson A.J."/>
        </authorList>
    </citation>
    <scope>NUCLEOTIDE SEQUENCE [LARGE SCALE GENOMIC DNA]</scope>
    <source>
        <strain evidence="3 4">AJA232-27</strain>
    </source>
</reference>
<dbReference type="PANTHER" id="PTHR15020:SF11">
    <property type="entry name" value="OS06G0360300 PROTEIN"/>
    <property type="match status" value="1"/>
</dbReference>
<dbReference type="AlphaFoldDB" id="A0ABD3M4J4"/>
<feature type="chain" id="PRO_5044844841" description="NAD(P)-binding domain-containing protein" evidence="1">
    <location>
        <begin position="24"/>
        <end position="371"/>
    </location>
</feature>
<dbReference type="InterPro" id="IPR016040">
    <property type="entry name" value="NAD(P)-bd_dom"/>
</dbReference>
<dbReference type="EMBL" id="JALLBG020000273">
    <property type="protein sequence ID" value="KAL3757087.1"/>
    <property type="molecule type" value="Genomic_DNA"/>
</dbReference>
<dbReference type="Proteomes" id="UP001530293">
    <property type="component" value="Unassembled WGS sequence"/>
</dbReference>
<protein>
    <recommendedName>
        <fullName evidence="2">NAD(P)-binding domain-containing protein</fullName>
    </recommendedName>
</protein>
<dbReference type="SUPFAM" id="SSF51735">
    <property type="entry name" value="NAD(P)-binding Rossmann-fold domains"/>
    <property type="match status" value="1"/>
</dbReference>
<dbReference type="Gene3D" id="3.40.50.720">
    <property type="entry name" value="NAD(P)-binding Rossmann-like Domain"/>
    <property type="match status" value="1"/>
</dbReference>
<organism evidence="3 4">
    <name type="scientific">Discostella pseudostelligera</name>
    <dbReference type="NCBI Taxonomy" id="259834"/>
    <lineage>
        <taxon>Eukaryota</taxon>
        <taxon>Sar</taxon>
        <taxon>Stramenopiles</taxon>
        <taxon>Ochrophyta</taxon>
        <taxon>Bacillariophyta</taxon>
        <taxon>Coscinodiscophyceae</taxon>
        <taxon>Thalassiosirophycidae</taxon>
        <taxon>Stephanodiscales</taxon>
        <taxon>Stephanodiscaceae</taxon>
        <taxon>Discostella</taxon>
    </lineage>
</organism>
<keyword evidence="1" id="KW-0732">Signal</keyword>
<evidence type="ECO:0000256" key="1">
    <source>
        <dbReference type="SAM" id="SignalP"/>
    </source>
</evidence>
<name>A0ABD3M4J4_9STRA</name>
<gene>
    <name evidence="3" type="ORF">ACHAWU_002926</name>
</gene>
<evidence type="ECO:0000313" key="4">
    <source>
        <dbReference type="Proteomes" id="UP001530293"/>
    </source>
</evidence>
<feature type="signal peptide" evidence="1">
    <location>
        <begin position="1"/>
        <end position="23"/>
    </location>
</feature>
<dbReference type="Pfam" id="PF13460">
    <property type="entry name" value="NAD_binding_10"/>
    <property type="match status" value="1"/>
</dbReference>
<dbReference type="InterPro" id="IPR036291">
    <property type="entry name" value="NAD(P)-bd_dom_sf"/>
</dbReference>
<sequence>MKLAASAALFATALVFFGGPSSAFTTTSLTSSAIHRRPAFTASSVILSAATGESTINDDDANFMTPSASSMSMFSRRSLLSSAVAITASTSLLSYPIYPASAAADDAVSGTVVVAGATGQTGKRILDRLLSTSASSAKIIAGVRNVDKAMNALSSSSSTVKDALANKAVEFRSMDDTFNFVSICSNAIVYTVANDSVESLASTLSSATSLVIAIGFVPSNPLQMAKAAHEVDNLGTIKLIDAAKASGTINKIVLITSILTNGRGWGQEKSPGFVMTNAFGNVLDEKLVAENYLRNSGIDYTIVRPGGLSSKPPLGKLVVKKEDTLNSGEISRDTVANVCVAALTDKRVSNTVLEIYEDDTADVTEFNGLQL</sequence>
<proteinExistence type="predicted"/>
<keyword evidence="4" id="KW-1185">Reference proteome</keyword>
<comment type="caution">
    <text evidence="3">The sequence shown here is derived from an EMBL/GenBank/DDBJ whole genome shotgun (WGS) entry which is preliminary data.</text>
</comment>